<organism evidence="9 10">
    <name type="scientific">Linum tenue</name>
    <dbReference type="NCBI Taxonomy" id="586396"/>
    <lineage>
        <taxon>Eukaryota</taxon>
        <taxon>Viridiplantae</taxon>
        <taxon>Streptophyta</taxon>
        <taxon>Embryophyta</taxon>
        <taxon>Tracheophyta</taxon>
        <taxon>Spermatophyta</taxon>
        <taxon>Magnoliopsida</taxon>
        <taxon>eudicotyledons</taxon>
        <taxon>Gunneridae</taxon>
        <taxon>Pentapetalae</taxon>
        <taxon>rosids</taxon>
        <taxon>fabids</taxon>
        <taxon>Malpighiales</taxon>
        <taxon>Linaceae</taxon>
        <taxon>Linum</taxon>
    </lineage>
</organism>
<keyword evidence="7" id="KW-0456">Lyase</keyword>
<dbReference type="EMBL" id="CAMGYJ010000005">
    <property type="protein sequence ID" value="CAI0426476.1"/>
    <property type="molecule type" value="Genomic_DNA"/>
</dbReference>
<feature type="region of interest" description="Disordered" evidence="8">
    <location>
        <begin position="247"/>
        <end position="367"/>
    </location>
</feature>
<feature type="compositionally biased region" description="Basic and acidic residues" evidence="8">
    <location>
        <begin position="258"/>
        <end position="285"/>
    </location>
</feature>
<dbReference type="InterPro" id="IPR036590">
    <property type="entry name" value="SRAP-like"/>
</dbReference>
<evidence type="ECO:0000256" key="5">
    <source>
        <dbReference type="ARBA" id="ARBA00023124"/>
    </source>
</evidence>
<name>A0AAV0KZH6_9ROSI</name>
<dbReference type="GO" id="GO:0006508">
    <property type="term" value="P:proteolysis"/>
    <property type="evidence" value="ECO:0007669"/>
    <property type="project" value="UniProtKB-KW"/>
</dbReference>
<evidence type="ECO:0000256" key="6">
    <source>
        <dbReference type="ARBA" id="ARBA00023125"/>
    </source>
</evidence>
<dbReference type="GO" id="GO:0003697">
    <property type="term" value="F:single-stranded DNA binding"/>
    <property type="evidence" value="ECO:0007669"/>
    <property type="project" value="InterPro"/>
</dbReference>
<keyword evidence="6" id="KW-0238">DNA-binding</keyword>
<dbReference type="AlphaFoldDB" id="A0AAV0KZH6"/>
<evidence type="ECO:0000256" key="3">
    <source>
        <dbReference type="ARBA" id="ARBA00022763"/>
    </source>
</evidence>
<accession>A0AAV0KZH6</accession>
<comment type="caution">
    <text evidence="9">The sequence shown here is derived from an EMBL/GenBank/DDBJ whole genome shotgun (WGS) entry which is preliminary data.</text>
</comment>
<sequence length="367" mass="41400">MCGRTRCTLGAADVPRACHHTGGPSQMIDVDRYRPSYNVGPGWNMPVVRRDVASDGDGYAVHCMKWGLVPSFTKKNEKPDFFRMFNARSESVAEKASFRRLLPKNRCLVAVEGFYEWKKDGSKKQPYHIHFRDGRPLTFAALYDSWNNSEGETLYTFTILTTSSSSALKWLHDRMPVILGDKEATDAWLNGDPYDSLLKPYQHSDLVWYPVTSAMGKIGFDGPECIKEVQLKKEDKGTISKFFVKKEVKEQEDPEPEDTCKPHEPVKKDLTESVKEEVDNEDKLDITPSPEVAADEDIKPSVAPSVDTAQKSKVKREFDDSIDENQTIARTHESKRLEVASPAGKKAKSKNDGDNKQPTLLSFFGKK</sequence>
<keyword evidence="3" id="KW-0227">DNA damage</keyword>
<dbReference type="Gene3D" id="3.90.1680.10">
    <property type="entry name" value="SOS response associated peptidase-like"/>
    <property type="match status" value="1"/>
</dbReference>
<gene>
    <name evidence="9" type="ORF">LITE_LOCUS20809</name>
</gene>
<dbReference type="InterPro" id="IPR003738">
    <property type="entry name" value="SRAP"/>
</dbReference>
<evidence type="ECO:0000256" key="1">
    <source>
        <dbReference type="ARBA" id="ARBA00008136"/>
    </source>
</evidence>
<dbReference type="GO" id="GO:0016829">
    <property type="term" value="F:lyase activity"/>
    <property type="evidence" value="ECO:0007669"/>
    <property type="project" value="UniProtKB-KW"/>
</dbReference>
<evidence type="ECO:0000313" key="10">
    <source>
        <dbReference type="Proteomes" id="UP001154282"/>
    </source>
</evidence>
<evidence type="ECO:0000313" key="9">
    <source>
        <dbReference type="EMBL" id="CAI0426476.1"/>
    </source>
</evidence>
<dbReference type="Proteomes" id="UP001154282">
    <property type="component" value="Unassembled WGS sequence"/>
</dbReference>
<evidence type="ECO:0000256" key="7">
    <source>
        <dbReference type="ARBA" id="ARBA00023239"/>
    </source>
</evidence>
<keyword evidence="4" id="KW-0378">Hydrolase</keyword>
<comment type="similarity">
    <text evidence="1">Belongs to the SOS response-associated peptidase family.</text>
</comment>
<evidence type="ECO:0000256" key="2">
    <source>
        <dbReference type="ARBA" id="ARBA00022670"/>
    </source>
</evidence>
<protein>
    <recommendedName>
        <fullName evidence="11">Embryonic stem cell-specific 5-hydroxymethylcytosine-binding protein</fullName>
    </recommendedName>
</protein>
<keyword evidence="10" id="KW-1185">Reference proteome</keyword>
<evidence type="ECO:0000256" key="8">
    <source>
        <dbReference type="SAM" id="MobiDB-lite"/>
    </source>
</evidence>
<keyword evidence="2" id="KW-0645">Protease</keyword>
<reference evidence="9" key="1">
    <citation type="submission" date="2022-08" db="EMBL/GenBank/DDBJ databases">
        <authorList>
            <person name="Gutierrez-Valencia J."/>
        </authorList>
    </citation>
    <scope>NUCLEOTIDE SEQUENCE</scope>
</reference>
<keyword evidence="5" id="KW-0190">Covalent protein-DNA linkage</keyword>
<evidence type="ECO:0008006" key="11">
    <source>
        <dbReference type="Google" id="ProtNLM"/>
    </source>
</evidence>
<dbReference type="GO" id="GO:0008233">
    <property type="term" value="F:peptidase activity"/>
    <property type="evidence" value="ECO:0007669"/>
    <property type="project" value="UniProtKB-KW"/>
</dbReference>
<dbReference type="GO" id="GO:0106300">
    <property type="term" value="P:protein-DNA covalent cross-linking repair"/>
    <property type="evidence" value="ECO:0007669"/>
    <property type="project" value="InterPro"/>
</dbReference>
<proteinExistence type="inferred from homology"/>
<dbReference type="PANTHER" id="PTHR13604:SF0">
    <property type="entry name" value="ABASIC SITE PROCESSING PROTEIN HMCES"/>
    <property type="match status" value="1"/>
</dbReference>
<dbReference type="SUPFAM" id="SSF143081">
    <property type="entry name" value="BB1717-like"/>
    <property type="match status" value="1"/>
</dbReference>
<dbReference type="Pfam" id="PF02586">
    <property type="entry name" value="SRAP"/>
    <property type="match status" value="1"/>
</dbReference>
<dbReference type="PANTHER" id="PTHR13604">
    <property type="entry name" value="DC12-RELATED"/>
    <property type="match status" value="1"/>
</dbReference>
<evidence type="ECO:0000256" key="4">
    <source>
        <dbReference type="ARBA" id="ARBA00022801"/>
    </source>
</evidence>